<feature type="transmembrane region" description="Helical" evidence="8">
    <location>
        <begin position="15"/>
        <end position="35"/>
    </location>
</feature>
<dbReference type="InterPro" id="IPR011606">
    <property type="entry name" value="Brnchd-chn_aa_trnsp_permease"/>
</dbReference>
<keyword evidence="5 8" id="KW-0812">Transmembrane</keyword>
<comment type="similarity">
    <text evidence="2">Belongs to the AzlC family.</text>
</comment>
<evidence type="ECO:0000313" key="10">
    <source>
        <dbReference type="Proteomes" id="UP000198636"/>
    </source>
</evidence>
<feature type="transmembrane region" description="Helical" evidence="8">
    <location>
        <begin position="47"/>
        <end position="80"/>
    </location>
</feature>
<evidence type="ECO:0000256" key="1">
    <source>
        <dbReference type="ARBA" id="ARBA00004651"/>
    </source>
</evidence>
<proteinExistence type="inferred from homology"/>
<keyword evidence="6 8" id="KW-1133">Transmembrane helix</keyword>
<organism evidence="9 10">
    <name type="scientific">Alkaliphilus peptidifermentans DSM 18978</name>
    <dbReference type="NCBI Taxonomy" id="1120976"/>
    <lineage>
        <taxon>Bacteria</taxon>
        <taxon>Bacillati</taxon>
        <taxon>Bacillota</taxon>
        <taxon>Clostridia</taxon>
        <taxon>Peptostreptococcales</taxon>
        <taxon>Natronincolaceae</taxon>
        <taxon>Alkaliphilus</taxon>
    </lineage>
</organism>
<evidence type="ECO:0000256" key="5">
    <source>
        <dbReference type="ARBA" id="ARBA00022692"/>
    </source>
</evidence>
<feature type="transmembrane region" description="Helical" evidence="8">
    <location>
        <begin position="160"/>
        <end position="178"/>
    </location>
</feature>
<evidence type="ECO:0000256" key="7">
    <source>
        <dbReference type="ARBA" id="ARBA00023136"/>
    </source>
</evidence>
<evidence type="ECO:0000256" key="8">
    <source>
        <dbReference type="SAM" id="Phobius"/>
    </source>
</evidence>
<dbReference type="STRING" id="1120976.SAMN03080606_04258"/>
<accession>A0A1G5LCR4</accession>
<reference evidence="9 10" key="1">
    <citation type="submission" date="2016-10" db="EMBL/GenBank/DDBJ databases">
        <authorList>
            <person name="de Groot N.N."/>
        </authorList>
    </citation>
    <scope>NUCLEOTIDE SEQUENCE [LARGE SCALE GENOMIC DNA]</scope>
    <source>
        <strain evidence="9 10">DSM 18978</strain>
    </source>
</reference>
<name>A0A1G5LCR4_9FIRM</name>
<dbReference type="GO" id="GO:0005886">
    <property type="term" value="C:plasma membrane"/>
    <property type="evidence" value="ECO:0007669"/>
    <property type="project" value="UniProtKB-SubCell"/>
</dbReference>
<evidence type="ECO:0000256" key="4">
    <source>
        <dbReference type="ARBA" id="ARBA00022475"/>
    </source>
</evidence>
<feature type="transmembrane region" description="Helical" evidence="8">
    <location>
        <begin position="131"/>
        <end position="154"/>
    </location>
</feature>
<keyword evidence="4" id="KW-1003">Cell membrane</keyword>
<feature type="transmembrane region" description="Helical" evidence="8">
    <location>
        <begin position="210"/>
        <end position="228"/>
    </location>
</feature>
<evidence type="ECO:0000256" key="6">
    <source>
        <dbReference type="ARBA" id="ARBA00022989"/>
    </source>
</evidence>
<keyword evidence="7 8" id="KW-0472">Membrane</keyword>
<dbReference type="PANTHER" id="PTHR34979">
    <property type="entry name" value="INNER MEMBRANE PROTEIN YGAZ"/>
    <property type="match status" value="1"/>
</dbReference>
<dbReference type="GO" id="GO:1903785">
    <property type="term" value="P:L-valine transmembrane transport"/>
    <property type="evidence" value="ECO:0007669"/>
    <property type="project" value="TreeGrafter"/>
</dbReference>
<protein>
    <submittedName>
        <fullName evidence="9">4-azaleucine resistance probable transporter AzlC</fullName>
    </submittedName>
</protein>
<dbReference type="Pfam" id="PF03591">
    <property type="entry name" value="AzlC"/>
    <property type="match status" value="1"/>
</dbReference>
<gene>
    <name evidence="9" type="ORF">SAMN03080606_04258</name>
</gene>
<dbReference type="EMBL" id="FMUS01000048">
    <property type="protein sequence ID" value="SCZ10108.1"/>
    <property type="molecule type" value="Genomic_DNA"/>
</dbReference>
<sequence length="236" mass="25508">MKLDIKIISKYKEGIIAGAPIVVGYVPIAMTFGMLSKAVGITFLESIMFSVFVFAGASQFMALNLLVLGVGTWEIILATLLMNSRHLLMSASLAAKVKGNIKKGLFFIAFGLTDETFSVAIMKKGNMTTDYLLPLELEAYLGWIGGTLIGYLVGEILPQLLRNSMGVALYAMFAAILIPEAKKSKKVALLAISAGVLNTLLNYFKLFSSGWNLIIAIVLISAAGVYFTREGVKAYE</sequence>
<dbReference type="PANTHER" id="PTHR34979:SF1">
    <property type="entry name" value="INNER MEMBRANE PROTEIN YGAZ"/>
    <property type="match status" value="1"/>
</dbReference>
<dbReference type="AlphaFoldDB" id="A0A1G5LCR4"/>
<dbReference type="Proteomes" id="UP000198636">
    <property type="component" value="Unassembled WGS sequence"/>
</dbReference>
<dbReference type="RefSeq" id="WP_207647958.1">
    <property type="nucleotide sequence ID" value="NZ_FMUS01000048.1"/>
</dbReference>
<evidence type="ECO:0000256" key="2">
    <source>
        <dbReference type="ARBA" id="ARBA00010735"/>
    </source>
</evidence>
<evidence type="ECO:0000256" key="3">
    <source>
        <dbReference type="ARBA" id="ARBA00022448"/>
    </source>
</evidence>
<comment type="subcellular location">
    <subcellularLocation>
        <location evidence="1">Cell membrane</location>
        <topology evidence="1">Multi-pass membrane protein</topology>
    </subcellularLocation>
</comment>
<keyword evidence="3" id="KW-0813">Transport</keyword>
<evidence type="ECO:0000313" key="9">
    <source>
        <dbReference type="EMBL" id="SCZ10108.1"/>
    </source>
</evidence>
<keyword evidence="10" id="KW-1185">Reference proteome</keyword>